<comment type="caution">
    <text evidence="2">The sequence shown here is derived from an EMBL/GenBank/DDBJ whole genome shotgun (WGS) entry which is preliminary data.</text>
</comment>
<dbReference type="EMBL" id="AUPL01004904">
    <property type="protein sequence ID" value="ESL07406.1"/>
    <property type="molecule type" value="Genomic_DNA"/>
</dbReference>
<keyword evidence="1" id="KW-0812">Transmembrane</keyword>
<keyword evidence="3" id="KW-1185">Reference proteome</keyword>
<dbReference type="OrthoDB" id="242526at2759"/>
<feature type="transmembrane region" description="Helical" evidence="1">
    <location>
        <begin position="53"/>
        <end position="71"/>
    </location>
</feature>
<dbReference type="VEuPathDB" id="TriTrypDB:TRSC58_04904"/>
<evidence type="ECO:0000256" key="1">
    <source>
        <dbReference type="SAM" id="Phobius"/>
    </source>
</evidence>
<proteinExistence type="predicted"/>
<accession>A0A061IZU3</accession>
<evidence type="ECO:0000313" key="2">
    <source>
        <dbReference type="EMBL" id="ESL07406.1"/>
    </source>
</evidence>
<protein>
    <submittedName>
        <fullName evidence="2">Uncharacterized protein</fullName>
    </submittedName>
</protein>
<gene>
    <name evidence="2" type="ORF">TRSC58_04904</name>
</gene>
<name>A0A061IZU3_TRYRA</name>
<sequence length="169" mass="18486">MNLSVRHSLHDELLAAFLLAFDYIRGVLQTGIGTKRVNGFFENSFSRAARRCLPIFLSIALLIVTTLRMGVSTGRGHQMHLVSRSSEIKTKSTSGTVDAHNGTSRTNGCMKCTGTSRYSEAQQNAEAYFAPSNQTVDDDFDADGHVQMCLKDYCSSESPEPQGTEAHCS</sequence>
<keyword evidence="1" id="KW-1133">Transmembrane helix</keyword>
<evidence type="ECO:0000313" key="3">
    <source>
        <dbReference type="Proteomes" id="UP000031737"/>
    </source>
</evidence>
<dbReference type="AlphaFoldDB" id="A0A061IZU3"/>
<reference evidence="2 3" key="1">
    <citation type="submission" date="2013-07" db="EMBL/GenBank/DDBJ databases">
        <authorList>
            <person name="Stoco P.H."/>
            <person name="Wagner G."/>
            <person name="Gerber A."/>
            <person name="Zaha A."/>
            <person name="Thompson C."/>
            <person name="Bartholomeu D.C."/>
            <person name="Luckemeyer D.D."/>
            <person name="Bahia D."/>
            <person name="Loreto E."/>
            <person name="Prestes E.B."/>
            <person name="Lima F.M."/>
            <person name="Rodrigues-Luiz G."/>
            <person name="Vallejo G.A."/>
            <person name="Filho J.F."/>
            <person name="Monteiro K.M."/>
            <person name="Tyler K.M."/>
            <person name="de Almeida L.G."/>
            <person name="Ortiz M.F."/>
            <person name="Siervo M.A."/>
            <person name="de Moraes M.H."/>
            <person name="Cunha O.L."/>
            <person name="Mendonca-Neto R."/>
            <person name="Silva R."/>
            <person name="Teixeira S.M."/>
            <person name="Murta S.M."/>
            <person name="Sincero T.C."/>
            <person name="Mendes T.A."/>
            <person name="Urmenyi T.P."/>
            <person name="Silva V.G."/>
            <person name="da Rocha W.D."/>
            <person name="Andersson B."/>
            <person name="Romanha A.J."/>
            <person name="Steindel M."/>
            <person name="de Vasconcelos A.T."/>
            <person name="Grisard E.C."/>
        </authorList>
    </citation>
    <scope>NUCLEOTIDE SEQUENCE [LARGE SCALE GENOMIC DNA]</scope>
    <source>
        <strain evidence="2 3">SC58</strain>
    </source>
</reference>
<keyword evidence="1" id="KW-0472">Membrane</keyword>
<organism evidence="2 3">
    <name type="scientific">Trypanosoma rangeli SC58</name>
    <dbReference type="NCBI Taxonomy" id="429131"/>
    <lineage>
        <taxon>Eukaryota</taxon>
        <taxon>Discoba</taxon>
        <taxon>Euglenozoa</taxon>
        <taxon>Kinetoplastea</taxon>
        <taxon>Metakinetoplastina</taxon>
        <taxon>Trypanosomatida</taxon>
        <taxon>Trypanosomatidae</taxon>
        <taxon>Trypanosoma</taxon>
        <taxon>Herpetosoma</taxon>
    </lineage>
</organism>
<dbReference type="Proteomes" id="UP000031737">
    <property type="component" value="Unassembled WGS sequence"/>
</dbReference>